<proteinExistence type="inferred from homology"/>
<evidence type="ECO:0000313" key="3">
    <source>
        <dbReference type="Proteomes" id="UP000179164"/>
    </source>
</evidence>
<protein>
    <submittedName>
        <fullName evidence="2">AmmeMemoRadiSam system protein B</fullName>
    </submittedName>
</protein>
<dbReference type="Proteomes" id="UP000179164">
    <property type="component" value="Unassembled WGS sequence"/>
</dbReference>
<sequence length="302" mass="33775">MLKRWYAGLLVIAVCAVAGAVYYSVESSGAIDVAVTYGDEPRVLDSKFYFEKQFTRSVESAATNDAVFPQSRIRGGIIPHDVTQGQIIAHFFRELEKNPPKRIILVGPNHYERGGSMVLTTSTSWRSGAGTIHADRDAVRWLVDNHYAVEDDEVAVDEHSIAGITPYISHYLPEARVIPLMLKAEVRLNEIQSISRALDELVDDETVVIAAVDFSHYLTADEASRNDIVTEQALQTFDYKNMLSFGPRFNDYMDSPGSIALLLYWLTSQGITKYELIEHTNSGILTGDMTSPVTSYFEVVYY</sequence>
<dbReference type="Gene3D" id="3.40.830.10">
    <property type="entry name" value="LigB-like"/>
    <property type="match status" value="1"/>
</dbReference>
<dbReference type="NCBIfam" id="TIGR04336">
    <property type="entry name" value="AmmeMemoSam_B"/>
    <property type="match status" value="1"/>
</dbReference>
<gene>
    <name evidence="2" type="ORF">A2898_00455</name>
</gene>
<evidence type="ECO:0000256" key="1">
    <source>
        <dbReference type="ARBA" id="ARBA00006315"/>
    </source>
</evidence>
<dbReference type="Pfam" id="PF01875">
    <property type="entry name" value="Memo"/>
    <property type="match status" value="1"/>
</dbReference>
<dbReference type="CDD" id="cd07361">
    <property type="entry name" value="MEMO_like"/>
    <property type="match status" value="1"/>
</dbReference>
<dbReference type="STRING" id="1798543.A2898_00455"/>
<organism evidence="2 3">
    <name type="scientific">Candidatus Kerfeldbacteria bacterium RIFCSPLOWO2_01_FULL_48_11</name>
    <dbReference type="NCBI Taxonomy" id="1798543"/>
    <lineage>
        <taxon>Bacteria</taxon>
        <taxon>Candidatus Kerfeldiibacteriota</taxon>
    </lineage>
</organism>
<dbReference type="AlphaFoldDB" id="A0A1G2B1A7"/>
<comment type="similarity">
    <text evidence="1">Belongs to the MEMO1 family.</text>
</comment>
<dbReference type="PANTHER" id="PTHR11060:SF0">
    <property type="entry name" value="PROTEIN MEMO1"/>
    <property type="match status" value="1"/>
</dbReference>
<dbReference type="InterPro" id="IPR002737">
    <property type="entry name" value="MEMO1_fam"/>
</dbReference>
<reference evidence="2 3" key="1">
    <citation type="journal article" date="2016" name="Nat. Commun.">
        <title>Thousands of microbial genomes shed light on interconnected biogeochemical processes in an aquifer system.</title>
        <authorList>
            <person name="Anantharaman K."/>
            <person name="Brown C.T."/>
            <person name="Hug L.A."/>
            <person name="Sharon I."/>
            <person name="Castelle C.J."/>
            <person name="Probst A.J."/>
            <person name="Thomas B.C."/>
            <person name="Singh A."/>
            <person name="Wilkins M.J."/>
            <person name="Karaoz U."/>
            <person name="Brodie E.L."/>
            <person name="Williams K.H."/>
            <person name="Hubbard S.S."/>
            <person name="Banfield J.F."/>
        </authorList>
    </citation>
    <scope>NUCLEOTIDE SEQUENCE [LARGE SCALE GENOMIC DNA]</scope>
</reference>
<name>A0A1G2B1A7_9BACT</name>
<accession>A0A1G2B1A7</accession>
<dbReference type="EMBL" id="MHKE01000016">
    <property type="protein sequence ID" value="OGY82981.1"/>
    <property type="molecule type" value="Genomic_DNA"/>
</dbReference>
<evidence type="ECO:0000313" key="2">
    <source>
        <dbReference type="EMBL" id="OGY82981.1"/>
    </source>
</evidence>
<dbReference type="PANTHER" id="PTHR11060">
    <property type="entry name" value="PROTEIN MEMO1"/>
    <property type="match status" value="1"/>
</dbReference>
<comment type="caution">
    <text evidence="2">The sequence shown here is derived from an EMBL/GenBank/DDBJ whole genome shotgun (WGS) entry which is preliminary data.</text>
</comment>